<dbReference type="Proteomes" id="UP001163835">
    <property type="component" value="Unassembled WGS sequence"/>
</dbReference>
<dbReference type="EMBL" id="MU795205">
    <property type="protein sequence ID" value="KAJ3808698.1"/>
    <property type="molecule type" value="Genomic_DNA"/>
</dbReference>
<protein>
    <submittedName>
        <fullName evidence="1">Uncharacterized protein</fullName>
    </submittedName>
</protein>
<sequence>MAGRGNYGYPYNYPGQGPPGNNPNAPPVYNPNAPPVYNPNAPPGHNPNVPPGHNQAPPAYYPNVPPGANYGQHQTHPYPGYTGNYTGYVPHGYPAPPGGGNVQGAHQQTANTAAFPHVPSAQGAGAGPTQGATGWQGPAFDRAHETSPRFQGFPSGLGHQRHANFQSNSVLEGLPVTLGQLPAGAVPPSYNYARNEGPLHSHGYSPPSPEVFNLHPQPQRGRTAQAPMAPGVPVLIHGGGLRRHGQLDNTSSNGSGSGDHVSDESKKSTDENKYVVGHLSLGSHHSNAAGPSSGRNIIPTADGFESCSVCGQAYVVSDRNVHVNHCPGNAQNARKEGNDNDMAGKGKKGKGKGKGEGKSSNTRK</sequence>
<keyword evidence="2" id="KW-1185">Reference proteome</keyword>
<organism evidence="1 2">
    <name type="scientific">Lentinula aff. lateritia</name>
    <dbReference type="NCBI Taxonomy" id="2804960"/>
    <lineage>
        <taxon>Eukaryota</taxon>
        <taxon>Fungi</taxon>
        <taxon>Dikarya</taxon>
        <taxon>Basidiomycota</taxon>
        <taxon>Agaricomycotina</taxon>
        <taxon>Agaricomycetes</taxon>
        <taxon>Agaricomycetidae</taxon>
        <taxon>Agaricales</taxon>
        <taxon>Marasmiineae</taxon>
        <taxon>Omphalotaceae</taxon>
        <taxon>Lentinula</taxon>
    </lineage>
</organism>
<comment type="caution">
    <text evidence="1">The sequence shown here is derived from an EMBL/GenBank/DDBJ whole genome shotgun (WGS) entry which is preliminary data.</text>
</comment>
<reference evidence="1" key="1">
    <citation type="submission" date="2022-09" db="EMBL/GenBank/DDBJ databases">
        <title>A Global Phylogenomic Analysis of the Shiitake Genus Lentinula.</title>
        <authorList>
            <consortium name="DOE Joint Genome Institute"/>
            <person name="Sierra-Patev S."/>
            <person name="Min B."/>
            <person name="Naranjo-Ortiz M."/>
            <person name="Looney B."/>
            <person name="Konkel Z."/>
            <person name="Slot J.C."/>
            <person name="Sakamoto Y."/>
            <person name="Steenwyk J.L."/>
            <person name="Rokas A."/>
            <person name="Carro J."/>
            <person name="Camarero S."/>
            <person name="Ferreira P."/>
            <person name="Molpeceres G."/>
            <person name="Ruiz-Duenas F.J."/>
            <person name="Serrano A."/>
            <person name="Henrissat B."/>
            <person name="Drula E."/>
            <person name="Hughes K.W."/>
            <person name="Mata J.L."/>
            <person name="Ishikawa N.K."/>
            <person name="Vargas-Isla R."/>
            <person name="Ushijima S."/>
            <person name="Smith C.A."/>
            <person name="Ahrendt S."/>
            <person name="Andreopoulos W."/>
            <person name="He G."/>
            <person name="Labutti K."/>
            <person name="Lipzen A."/>
            <person name="Ng V."/>
            <person name="Riley R."/>
            <person name="Sandor L."/>
            <person name="Barry K."/>
            <person name="Martinez A.T."/>
            <person name="Xiao Y."/>
            <person name="Gibbons J.G."/>
            <person name="Terashima K."/>
            <person name="Grigoriev I.V."/>
            <person name="Hibbett D.S."/>
        </authorList>
    </citation>
    <scope>NUCLEOTIDE SEQUENCE</scope>
    <source>
        <strain evidence="1">TMI1499</strain>
    </source>
</reference>
<gene>
    <name evidence="1" type="ORF">F5876DRAFT_78500</name>
</gene>
<evidence type="ECO:0000313" key="1">
    <source>
        <dbReference type="EMBL" id="KAJ3808698.1"/>
    </source>
</evidence>
<proteinExistence type="predicted"/>
<accession>A0ACC1TVT9</accession>
<name>A0ACC1TVT9_9AGAR</name>
<evidence type="ECO:0000313" key="2">
    <source>
        <dbReference type="Proteomes" id="UP001163835"/>
    </source>
</evidence>